<dbReference type="EC" id="2.7.7.49" evidence="2"/>
<feature type="region of interest" description="Disordered" evidence="1">
    <location>
        <begin position="225"/>
        <end position="256"/>
    </location>
</feature>
<dbReference type="Gramene" id="mRNA:HanXRQr2_Chr16g0765231">
    <property type="protein sequence ID" value="mRNA:HanXRQr2_Chr16g0765231"/>
    <property type="gene ID" value="HanXRQr2_Chr16g0765231"/>
</dbReference>
<dbReference type="EMBL" id="CM007905">
    <property type="protein sequence ID" value="OTF92593.1"/>
    <property type="molecule type" value="Genomic_DNA"/>
</dbReference>
<dbReference type="InterPro" id="IPR036875">
    <property type="entry name" value="Znf_CCHC_sf"/>
</dbReference>
<gene>
    <name evidence="3" type="ORF">HannXRQ_Chr16g0523581</name>
    <name evidence="2" type="ORF">HanXRQr2_Chr16g0765231</name>
</gene>
<evidence type="ECO:0000256" key="1">
    <source>
        <dbReference type="SAM" id="MobiDB-lite"/>
    </source>
</evidence>
<dbReference type="InParanoid" id="A0A251S2A0"/>
<dbReference type="SUPFAM" id="SSF57756">
    <property type="entry name" value="Retrovirus zinc finger-like domains"/>
    <property type="match status" value="1"/>
</dbReference>
<proteinExistence type="predicted"/>
<reference evidence="3" key="2">
    <citation type="submission" date="2017-02" db="EMBL/GenBank/DDBJ databases">
        <title>Sunflower complete genome.</title>
        <authorList>
            <person name="Langlade N."/>
            <person name="Munos S."/>
        </authorList>
    </citation>
    <scope>NUCLEOTIDE SEQUENCE [LARGE SCALE GENOMIC DNA]</scope>
    <source>
        <tissue evidence="3">Leaves</tissue>
    </source>
</reference>
<dbReference type="GO" id="GO:0008270">
    <property type="term" value="F:zinc ion binding"/>
    <property type="evidence" value="ECO:0007669"/>
    <property type="project" value="InterPro"/>
</dbReference>
<evidence type="ECO:0000313" key="3">
    <source>
        <dbReference type="EMBL" id="OTF92593.1"/>
    </source>
</evidence>
<dbReference type="GO" id="GO:0003676">
    <property type="term" value="F:nucleic acid binding"/>
    <property type="evidence" value="ECO:0007669"/>
    <property type="project" value="InterPro"/>
</dbReference>
<reference evidence="2 4" key="1">
    <citation type="journal article" date="2017" name="Nature">
        <title>The sunflower genome provides insights into oil metabolism, flowering and Asterid evolution.</title>
        <authorList>
            <person name="Badouin H."/>
            <person name="Gouzy J."/>
            <person name="Grassa C.J."/>
            <person name="Murat F."/>
            <person name="Staton S.E."/>
            <person name="Cottret L."/>
            <person name="Lelandais-Briere C."/>
            <person name="Owens G.L."/>
            <person name="Carrere S."/>
            <person name="Mayjonade B."/>
            <person name="Legrand L."/>
            <person name="Gill N."/>
            <person name="Kane N.C."/>
            <person name="Bowers J.E."/>
            <person name="Hubner S."/>
            <person name="Bellec A."/>
            <person name="Berard A."/>
            <person name="Berges H."/>
            <person name="Blanchet N."/>
            <person name="Boniface M.C."/>
            <person name="Brunel D."/>
            <person name="Catrice O."/>
            <person name="Chaidir N."/>
            <person name="Claudel C."/>
            <person name="Donnadieu C."/>
            <person name="Faraut T."/>
            <person name="Fievet G."/>
            <person name="Helmstetter N."/>
            <person name="King M."/>
            <person name="Knapp S.J."/>
            <person name="Lai Z."/>
            <person name="Le Paslier M.C."/>
            <person name="Lippi Y."/>
            <person name="Lorenzon L."/>
            <person name="Mandel J.R."/>
            <person name="Marage G."/>
            <person name="Marchand G."/>
            <person name="Marquand E."/>
            <person name="Bret-Mestries E."/>
            <person name="Morien E."/>
            <person name="Nambeesan S."/>
            <person name="Nguyen T."/>
            <person name="Pegot-Espagnet P."/>
            <person name="Pouilly N."/>
            <person name="Raftis F."/>
            <person name="Sallet E."/>
            <person name="Schiex T."/>
            <person name="Thomas J."/>
            <person name="Vandecasteele C."/>
            <person name="Vares D."/>
            <person name="Vear F."/>
            <person name="Vautrin S."/>
            <person name="Crespi M."/>
            <person name="Mangin B."/>
            <person name="Burke J.M."/>
            <person name="Salse J."/>
            <person name="Munos S."/>
            <person name="Vincourt P."/>
            <person name="Rieseberg L.H."/>
            <person name="Langlade N.B."/>
        </authorList>
    </citation>
    <scope>NUCLEOTIDE SEQUENCE [LARGE SCALE GENOMIC DNA]</scope>
    <source>
        <strain evidence="4">cv. SF193</strain>
        <tissue evidence="2">Leaves</tissue>
    </source>
</reference>
<dbReference type="PANTHER" id="PTHR47481:SF3">
    <property type="entry name" value="GAG-POLYPEPTIDE OF LTR COPIA-TYPE-RELATED"/>
    <property type="match status" value="1"/>
</dbReference>
<evidence type="ECO:0000313" key="4">
    <source>
        <dbReference type="Proteomes" id="UP000215914"/>
    </source>
</evidence>
<dbReference type="PANTHER" id="PTHR47481">
    <property type="match status" value="1"/>
</dbReference>
<sequence length="319" mass="35081">MANTSDLSAIPLHSVIHLINIKLTSTNYLPWEKQVTPVLSYLKLLGHIDGSNPPPTEKITTNDQTIINPDYATWKTADQKVLLLINSTLSEEAMAETIGHSTAFQVWKALADAYSHCSIERVHNLKDSLRTIQKGTSSVSEFGRKFKALTDQLAAIGHPVSDEDKRHWFLCGLGASFENFSTSQRTIRPAPSFRDLLAHAENQEMFLQKIHGSQTPQAAFYANQPKTYNHRPNTSRGRGRNTASSRGRGGAHTKRTPHCQLCRHDGHYASTCPQLASYAKKATSLDANLADAFLAQCNVATNTPDWTADSGPKNIGSSS</sequence>
<dbReference type="GO" id="GO:0003964">
    <property type="term" value="F:RNA-directed DNA polymerase activity"/>
    <property type="evidence" value="ECO:0007669"/>
    <property type="project" value="UniProtKB-KW"/>
</dbReference>
<accession>A0A251S2A0</accession>
<reference evidence="2" key="3">
    <citation type="submission" date="2020-06" db="EMBL/GenBank/DDBJ databases">
        <title>Helianthus annuus Genome sequencing and assembly Release 2.</title>
        <authorList>
            <person name="Gouzy J."/>
            <person name="Langlade N."/>
            <person name="Munos S."/>
        </authorList>
    </citation>
    <scope>NUCLEOTIDE SEQUENCE</scope>
    <source>
        <tissue evidence="2">Leaves</tissue>
    </source>
</reference>
<name>A0A251S2A0_HELAN</name>
<dbReference type="Pfam" id="PF14223">
    <property type="entry name" value="Retrotran_gag_2"/>
    <property type="match status" value="1"/>
</dbReference>
<dbReference type="EMBL" id="MNCJ02000331">
    <property type="protein sequence ID" value="KAF5761450.1"/>
    <property type="molecule type" value="Genomic_DNA"/>
</dbReference>
<keyword evidence="4" id="KW-1185">Reference proteome</keyword>
<protein>
    <submittedName>
        <fullName evidence="3">Putative zinc finger, CCHC-type, Gag-polypeptide of LTR copia-type</fullName>
    </submittedName>
    <submittedName>
        <fullName evidence="2">RNA-directed DNA polymerase</fullName>
        <ecNumber evidence="2">2.7.7.49</ecNumber>
    </submittedName>
</protein>
<keyword evidence="2" id="KW-0695">RNA-directed DNA polymerase</keyword>
<dbReference type="OMA" id="AYFGHMR"/>
<feature type="compositionally biased region" description="Polar residues" evidence="1">
    <location>
        <begin position="225"/>
        <end position="245"/>
    </location>
</feature>
<organism evidence="3 4">
    <name type="scientific">Helianthus annuus</name>
    <name type="common">Common sunflower</name>
    <dbReference type="NCBI Taxonomy" id="4232"/>
    <lineage>
        <taxon>Eukaryota</taxon>
        <taxon>Viridiplantae</taxon>
        <taxon>Streptophyta</taxon>
        <taxon>Embryophyta</taxon>
        <taxon>Tracheophyta</taxon>
        <taxon>Spermatophyta</taxon>
        <taxon>Magnoliopsida</taxon>
        <taxon>eudicotyledons</taxon>
        <taxon>Gunneridae</taxon>
        <taxon>Pentapetalae</taxon>
        <taxon>asterids</taxon>
        <taxon>campanulids</taxon>
        <taxon>Asterales</taxon>
        <taxon>Asteraceae</taxon>
        <taxon>Asteroideae</taxon>
        <taxon>Heliantheae alliance</taxon>
        <taxon>Heliantheae</taxon>
        <taxon>Helianthus</taxon>
    </lineage>
</organism>
<keyword evidence="2" id="KW-0808">Transferase</keyword>
<evidence type="ECO:0000313" key="2">
    <source>
        <dbReference type="EMBL" id="KAF5761450.1"/>
    </source>
</evidence>
<dbReference type="Proteomes" id="UP000215914">
    <property type="component" value="Chromosome 16"/>
</dbReference>
<dbReference type="AlphaFoldDB" id="A0A251S2A0"/>
<keyword evidence="2" id="KW-0548">Nucleotidyltransferase</keyword>